<dbReference type="InterPro" id="IPR042199">
    <property type="entry name" value="AsparK_Bifunc_asparK/hSer_DH"/>
</dbReference>
<name>A0A392Q3S9_9FABA</name>
<accession>A0A392Q3S9</accession>
<dbReference type="Gene3D" id="1.20.120.1320">
    <property type="entry name" value="Aspartokinase, catalytic domain"/>
    <property type="match status" value="1"/>
</dbReference>
<dbReference type="GO" id="GO:0016301">
    <property type="term" value="F:kinase activity"/>
    <property type="evidence" value="ECO:0007669"/>
    <property type="project" value="UniProtKB-KW"/>
</dbReference>
<protein>
    <submittedName>
        <fullName evidence="1">Aspartokinase 1 chloroplastic-like</fullName>
    </submittedName>
</protein>
<keyword evidence="1" id="KW-0418">Kinase</keyword>
<evidence type="ECO:0000313" key="1">
    <source>
        <dbReference type="EMBL" id="MCI18552.1"/>
    </source>
</evidence>
<proteinExistence type="predicted"/>
<organism evidence="1 2">
    <name type="scientific">Trifolium medium</name>
    <dbReference type="NCBI Taxonomy" id="97028"/>
    <lineage>
        <taxon>Eukaryota</taxon>
        <taxon>Viridiplantae</taxon>
        <taxon>Streptophyta</taxon>
        <taxon>Embryophyta</taxon>
        <taxon>Tracheophyta</taxon>
        <taxon>Spermatophyta</taxon>
        <taxon>Magnoliopsida</taxon>
        <taxon>eudicotyledons</taxon>
        <taxon>Gunneridae</taxon>
        <taxon>Pentapetalae</taxon>
        <taxon>rosids</taxon>
        <taxon>fabids</taxon>
        <taxon>Fabales</taxon>
        <taxon>Fabaceae</taxon>
        <taxon>Papilionoideae</taxon>
        <taxon>50 kb inversion clade</taxon>
        <taxon>NPAAA clade</taxon>
        <taxon>Hologalegina</taxon>
        <taxon>IRL clade</taxon>
        <taxon>Trifolieae</taxon>
        <taxon>Trifolium</taxon>
    </lineage>
</organism>
<dbReference type="Proteomes" id="UP000265520">
    <property type="component" value="Unassembled WGS sequence"/>
</dbReference>
<feature type="non-terminal residue" evidence="1">
    <location>
        <position position="47"/>
    </location>
</feature>
<keyword evidence="1" id="KW-0808">Transferase</keyword>
<dbReference type="AlphaFoldDB" id="A0A392Q3S9"/>
<sequence>MVLSCQAGEKAVSCGVTNADSIDELSDIKDLHLRTVEELGVDRDVIA</sequence>
<reference evidence="1 2" key="1">
    <citation type="journal article" date="2018" name="Front. Plant Sci.">
        <title>Red Clover (Trifolium pratense) and Zigzag Clover (T. medium) - A Picture of Genomic Similarities and Differences.</title>
        <authorList>
            <person name="Dluhosova J."/>
            <person name="Istvanek J."/>
            <person name="Nedelnik J."/>
            <person name="Repkova J."/>
        </authorList>
    </citation>
    <scope>NUCLEOTIDE SEQUENCE [LARGE SCALE GENOMIC DNA]</scope>
    <source>
        <strain evidence="2">cv. 10/8</strain>
        <tissue evidence="1">Leaf</tissue>
    </source>
</reference>
<keyword evidence="2" id="KW-1185">Reference proteome</keyword>
<comment type="caution">
    <text evidence="1">The sequence shown here is derived from an EMBL/GenBank/DDBJ whole genome shotgun (WGS) entry which is preliminary data.</text>
</comment>
<evidence type="ECO:0000313" key="2">
    <source>
        <dbReference type="Proteomes" id="UP000265520"/>
    </source>
</evidence>
<dbReference type="EMBL" id="LXQA010110665">
    <property type="protein sequence ID" value="MCI18552.1"/>
    <property type="molecule type" value="Genomic_DNA"/>
</dbReference>